<proteinExistence type="predicted"/>
<feature type="region of interest" description="Disordered" evidence="1">
    <location>
        <begin position="903"/>
        <end position="947"/>
    </location>
</feature>
<dbReference type="GeneID" id="89942021"/>
<feature type="compositionally biased region" description="Basic and acidic residues" evidence="1">
    <location>
        <begin position="693"/>
        <end position="714"/>
    </location>
</feature>
<feature type="region of interest" description="Disordered" evidence="1">
    <location>
        <begin position="743"/>
        <end position="827"/>
    </location>
</feature>
<feature type="compositionally biased region" description="Polar residues" evidence="1">
    <location>
        <begin position="246"/>
        <end position="258"/>
    </location>
</feature>
<organism evidence="2 3">
    <name type="scientific">Canariomyces notabilis</name>
    <dbReference type="NCBI Taxonomy" id="2074819"/>
    <lineage>
        <taxon>Eukaryota</taxon>
        <taxon>Fungi</taxon>
        <taxon>Dikarya</taxon>
        <taxon>Ascomycota</taxon>
        <taxon>Pezizomycotina</taxon>
        <taxon>Sordariomycetes</taxon>
        <taxon>Sordariomycetidae</taxon>
        <taxon>Sordariales</taxon>
        <taxon>Chaetomiaceae</taxon>
        <taxon>Canariomyces</taxon>
    </lineage>
</organism>
<dbReference type="RefSeq" id="XP_064668486.1">
    <property type="nucleotide sequence ID" value="XM_064817896.1"/>
</dbReference>
<name>A0AAN6QK50_9PEZI</name>
<feature type="compositionally biased region" description="Polar residues" evidence="1">
    <location>
        <begin position="196"/>
        <end position="206"/>
    </location>
</feature>
<evidence type="ECO:0000313" key="2">
    <source>
        <dbReference type="EMBL" id="KAK4110916.1"/>
    </source>
</evidence>
<reference evidence="2" key="1">
    <citation type="journal article" date="2023" name="Mol. Phylogenet. Evol.">
        <title>Genome-scale phylogeny and comparative genomics of the fungal order Sordariales.</title>
        <authorList>
            <person name="Hensen N."/>
            <person name="Bonometti L."/>
            <person name="Westerberg I."/>
            <person name="Brannstrom I.O."/>
            <person name="Guillou S."/>
            <person name="Cros-Aarteil S."/>
            <person name="Calhoun S."/>
            <person name="Haridas S."/>
            <person name="Kuo A."/>
            <person name="Mondo S."/>
            <person name="Pangilinan J."/>
            <person name="Riley R."/>
            <person name="LaButti K."/>
            <person name="Andreopoulos B."/>
            <person name="Lipzen A."/>
            <person name="Chen C."/>
            <person name="Yan M."/>
            <person name="Daum C."/>
            <person name="Ng V."/>
            <person name="Clum A."/>
            <person name="Steindorff A."/>
            <person name="Ohm R.A."/>
            <person name="Martin F."/>
            <person name="Silar P."/>
            <person name="Natvig D.O."/>
            <person name="Lalanne C."/>
            <person name="Gautier V."/>
            <person name="Ament-Velasquez S.L."/>
            <person name="Kruys A."/>
            <person name="Hutchinson M.I."/>
            <person name="Powell A.J."/>
            <person name="Barry K."/>
            <person name="Miller A.N."/>
            <person name="Grigoriev I.V."/>
            <person name="Debuchy R."/>
            <person name="Gladieux P."/>
            <person name="Hiltunen Thoren M."/>
            <person name="Johannesson H."/>
        </authorList>
    </citation>
    <scope>NUCLEOTIDE SEQUENCE</scope>
    <source>
        <strain evidence="2">CBS 508.74</strain>
    </source>
</reference>
<dbReference type="AlphaFoldDB" id="A0AAN6QK50"/>
<feature type="region of interest" description="Disordered" evidence="1">
    <location>
        <begin position="173"/>
        <end position="331"/>
    </location>
</feature>
<feature type="region of interest" description="Disordered" evidence="1">
    <location>
        <begin position="642"/>
        <end position="720"/>
    </location>
</feature>
<sequence length="1139" mass="123579">MTAISRHCVLPETAWLGAIVAHTEFTKKLDELKNQYEQDTQHEVAVFETKKNAILSQFESHLADLERLDSALGSTFFKILVEWRDLHIFELERTYKQQQDERTRHYEHERKRYIEENFAAMNNVMSVEVTGLSIEQDDSQAGAVGPNEAAAPSQIDHVAGQIGSVGTASAAPTLEVAEPSSQPPRDSPPERPDPETSGSKAESTPGSPKIGPSEEPSARSPGGIAAHGQASDADELDCSVQPPPQSSAGLNHASSSETLRPVTPPSAGNHEQPLADAETLTRGNDGFHPAPPVENPLKRKADDEPSSAPSHKKRPKPEHAGDTKIADVAPSGVEIRPQVAAKRTISFADVYQDPQYHHIIVQYPTGSGDFYILRCDEHGVHFGEHPLRGAAKHLAGAQHDHMTKAHAVAIEMLGHLVVDCTQELADRNNAKVIEAFRRGYKVFNANSLSQTKRAEMGYPPLETPSTQKTSSQRLGKQTASPGRSKKQFTGVINPVQCKFYLSYVQQEEVQCPVLILPWGNLAPAGLQGTLADTGLFSEQADAPEPPKCYVYDRVDGRITGIRGWASGYEDGGPLVRNREFPVLCVDNPDFRSWSVGWVNAAGLSRLSFKDSDSQSVPFFHAAHSYYVERVLRHRKAAEAKEVLVDQDQPRQAPSSVTVEEVEMRDAGPTQADYPERDSDQDSSNKAMTDSDNELGKLDEESRRTSISNQDEHGGEITSMKPTATVDVSLVNNAQLIATKALGLQPPSRSGFKPINAGSEAPVTRSASASLEPLSRAGSMPGSDRAEILHPRNSRTSPSQPVSSIDEQGDGNPQHDHPMSRSRTTMLKPNPASLQSILQDVLNHTMREPTPSTRENMKGTLDLRSQNGSISRPVIEFAEMQAPTLPAPALSTTDSLPLVDNRAQSVPVQQTRPLEEEKRRADSASAAPCPSLGSTPCTMVSKPIPGREQSSMPIGYHPQPKEWPQLLRSGVATPVSTLRTSAFNTQDNTPMQAKRSTPTPVSRMARTGALSQSALGTIPSTTAAVFDLAGFKEGDAELFSARVAGRFLRLVEDPASGVFRTGPDAPVSLTIDPKGIKSVARSKSEAGAVCIARLIYEGGRTQTLVFETSGMQSGKVHARKFCARLQWWNPDITVEMPSSG</sequence>
<gene>
    <name evidence="2" type="ORF">N656DRAFT_799638</name>
</gene>
<evidence type="ECO:0000256" key="1">
    <source>
        <dbReference type="SAM" id="MobiDB-lite"/>
    </source>
</evidence>
<dbReference type="EMBL" id="MU853348">
    <property type="protein sequence ID" value="KAK4110916.1"/>
    <property type="molecule type" value="Genomic_DNA"/>
</dbReference>
<accession>A0AAN6QK50</accession>
<evidence type="ECO:0000313" key="3">
    <source>
        <dbReference type="Proteomes" id="UP001302812"/>
    </source>
</evidence>
<reference evidence="2" key="2">
    <citation type="submission" date="2023-05" db="EMBL/GenBank/DDBJ databases">
        <authorList>
            <consortium name="Lawrence Berkeley National Laboratory"/>
            <person name="Steindorff A."/>
            <person name="Hensen N."/>
            <person name="Bonometti L."/>
            <person name="Westerberg I."/>
            <person name="Brannstrom I.O."/>
            <person name="Guillou S."/>
            <person name="Cros-Aarteil S."/>
            <person name="Calhoun S."/>
            <person name="Haridas S."/>
            <person name="Kuo A."/>
            <person name="Mondo S."/>
            <person name="Pangilinan J."/>
            <person name="Riley R."/>
            <person name="Labutti K."/>
            <person name="Andreopoulos B."/>
            <person name="Lipzen A."/>
            <person name="Chen C."/>
            <person name="Yanf M."/>
            <person name="Daum C."/>
            <person name="Ng V."/>
            <person name="Clum A."/>
            <person name="Ohm R."/>
            <person name="Martin F."/>
            <person name="Silar P."/>
            <person name="Natvig D."/>
            <person name="Lalanne C."/>
            <person name="Gautier V."/>
            <person name="Ament-Velasquez S.L."/>
            <person name="Kruys A."/>
            <person name="Hutchinson M.I."/>
            <person name="Powell A.J."/>
            <person name="Barry K."/>
            <person name="Miller A.N."/>
            <person name="Grigoriev I.V."/>
            <person name="Debuchy R."/>
            <person name="Gladieux P."/>
            <person name="Thoren M.H."/>
            <person name="Johannesson H."/>
        </authorList>
    </citation>
    <scope>NUCLEOTIDE SEQUENCE</scope>
    <source>
        <strain evidence="2">CBS 508.74</strain>
    </source>
</reference>
<feature type="compositionally biased region" description="Polar residues" evidence="1">
    <location>
        <begin position="793"/>
        <end position="805"/>
    </location>
</feature>
<protein>
    <submittedName>
        <fullName evidence="2">Uncharacterized protein</fullName>
    </submittedName>
</protein>
<dbReference type="Proteomes" id="UP001302812">
    <property type="component" value="Unassembled WGS sequence"/>
</dbReference>
<comment type="caution">
    <text evidence="2">The sequence shown here is derived from an EMBL/GenBank/DDBJ whole genome shotgun (WGS) entry which is preliminary data.</text>
</comment>
<feature type="region of interest" description="Disordered" evidence="1">
    <location>
        <begin position="453"/>
        <end position="485"/>
    </location>
</feature>
<keyword evidence="3" id="KW-1185">Reference proteome</keyword>
<feature type="compositionally biased region" description="Basic and acidic residues" evidence="1">
    <location>
        <begin position="912"/>
        <end position="921"/>
    </location>
</feature>
<feature type="compositionally biased region" description="Polar residues" evidence="1">
    <location>
        <begin position="463"/>
        <end position="481"/>
    </location>
</feature>